<keyword evidence="3" id="KW-0175">Coiled coil</keyword>
<dbReference type="PANTHER" id="PTHR43765:SF2">
    <property type="entry name" value="2-DEHYDROPANTOATE 2-REDUCTASE"/>
    <property type="match status" value="1"/>
</dbReference>
<dbReference type="InterPro" id="IPR008927">
    <property type="entry name" value="6-PGluconate_DH-like_C_sf"/>
</dbReference>
<evidence type="ECO:0000256" key="1">
    <source>
        <dbReference type="ARBA" id="ARBA00022857"/>
    </source>
</evidence>
<sequence length="593" mass="66779">MFLSSKTLWEVGPLSKPLTSNVHVRQSGKLLYRRFQEQSRDSSNSTTRLGRRIYVAGAHHLQTLIANGLAQSSNPKKNPITLMVPSNNHLQHYVDTDGKIQLIQDGVATTLVGAVDIEVLPFPMESSVPEETHPPAKNLRYQRLLLNTGPDEEEFSIGDLPSLLESDPLLDVKKRGVRQSRIPISDIKVYDLSFFLELNKSLCDPRKAEKVSKQRVAEIRAPPKESDIAAVPVTQLAPINTEPINHLIYGERPGNLIKFFSNIKHRLSPCSSVMVIGNNPGLVEDLYKQVFPDVSKRPNFVECTNGMFMGDTSTEGFWDSPRSVSLLRAQLSVGPLARTVDDGQTPGQVEKREEEIKYLVERVLETPTLGAVKISRLILERYKLKKLVARSVIYPLTVAYNCMMGEIFSTDEKVQEARLLFEEACAVVQAIDKTLTHQILLDNLLWQVIRAPNIRPLMWKCVEAGYDTNIDLDNGWIIKYGRGMTPTHEKYAKIVKKKASESARTIAANKEESAKAKARLRVAKDLAAKRLEEKEKRRELLDAEHMVRRGFKRFVFGETVEAPLSPPDKTYFKPKGPTEAPSIWGELEAPRKK</sequence>
<comment type="caution">
    <text evidence="6">The sequence shown here is derived from an EMBL/GenBank/DDBJ whole genome shotgun (WGS) entry which is preliminary data.</text>
</comment>
<dbReference type="Gene3D" id="1.10.1040.10">
    <property type="entry name" value="N-(1-d-carboxylethyl)-l-norvaline Dehydrogenase, domain 2"/>
    <property type="match status" value="1"/>
</dbReference>
<keyword evidence="1" id="KW-0521">NADP</keyword>
<evidence type="ECO:0000313" key="6">
    <source>
        <dbReference type="EMBL" id="KAB8299921.1"/>
    </source>
</evidence>
<dbReference type="GO" id="GO:0005739">
    <property type="term" value="C:mitochondrion"/>
    <property type="evidence" value="ECO:0007669"/>
    <property type="project" value="TreeGrafter"/>
</dbReference>
<dbReference type="SUPFAM" id="SSF48179">
    <property type="entry name" value="6-phosphogluconate dehydrogenase C-terminal domain-like"/>
    <property type="match status" value="1"/>
</dbReference>
<evidence type="ECO:0000256" key="3">
    <source>
        <dbReference type="SAM" id="Coils"/>
    </source>
</evidence>
<dbReference type="InterPro" id="IPR050838">
    <property type="entry name" value="Ketopantoate_reductase"/>
</dbReference>
<dbReference type="GO" id="GO:0008677">
    <property type="term" value="F:2-dehydropantoate 2-reductase activity"/>
    <property type="evidence" value="ECO:0007669"/>
    <property type="project" value="TreeGrafter"/>
</dbReference>
<gene>
    <name evidence="6" type="ORF">EYC80_000163</name>
</gene>
<dbReference type="EMBL" id="VIGI01000005">
    <property type="protein sequence ID" value="KAB8299921.1"/>
    <property type="molecule type" value="Genomic_DNA"/>
</dbReference>
<dbReference type="PANTHER" id="PTHR43765">
    <property type="entry name" value="2-DEHYDROPANTOATE 2-REDUCTASE-RELATED"/>
    <property type="match status" value="1"/>
</dbReference>
<feature type="domain" description="Ketopantoate reductase C-terminal" evidence="5">
    <location>
        <begin position="380"/>
        <end position="497"/>
    </location>
</feature>
<dbReference type="GO" id="GO:0050661">
    <property type="term" value="F:NADP binding"/>
    <property type="evidence" value="ECO:0007669"/>
    <property type="project" value="TreeGrafter"/>
</dbReference>
<dbReference type="Proteomes" id="UP000326757">
    <property type="component" value="Unassembled WGS sequence"/>
</dbReference>
<feature type="region of interest" description="Disordered" evidence="4">
    <location>
        <begin position="562"/>
        <end position="593"/>
    </location>
</feature>
<protein>
    <recommendedName>
        <fullName evidence="5">Ketopantoate reductase C-terminal domain-containing protein</fullName>
    </recommendedName>
</protein>
<keyword evidence="2" id="KW-0560">Oxidoreductase</keyword>
<accession>A0A5N6K9X0</accession>
<dbReference type="OrthoDB" id="73846at2759"/>
<organism evidence="6 7">
    <name type="scientific">Monilinia laxa</name>
    <name type="common">Brown rot fungus</name>
    <name type="synonym">Sclerotinia laxa</name>
    <dbReference type="NCBI Taxonomy" id="61186"/>
    <lineage>
        <taxon>Eukaryota</taxon>
        <taxon>Fungi</taxon>
        <taxon>Dikarya</taxon>
        <taxon>Ascomycota</taxon>
        <taxon>Pezizomycotina</taxon>
        <taxon>Leotiomycetes</taxon>
        <taxon>Helotiales</taxon>
        <taxon>Sclerotiniaceae</taxon>
        <taxon>Monilinia</taxon>
    </lineage>
</organism>
<evidence type="ECO:0000256" key="4">
    <source>
        <dbReference type="SAM" id="MobiDB-lite"/>
    </source>
</evidence>
<dbReference type="InterPro" id="IPR013752">
    <property type="entry name" value="KPA_reductase"/>
</dbReference>
<dbReference type="AlphaFoldDB" id="A0A5N6K9X0"/>
<proteinExistence type="predicted"/>
<evidence type="ECO:0000313" key="7">
    <source>
        <dbReference type="Proteomes" id="UP000326757"/>
    </source>
</evidence>
<evidence type="ECO:0000256" key="2">
    <source>
        <dbReference type="ARBA" id="ARBA00023002"/>
    </source>
</evidence>
<dbReference type="InterPro" id="IPR013328">
    <property type="entry name" value="6PGD_dom2"/>
</dbReference>
<keyword evidence="7" id="KW-1185">Reference proteome</keyword>
<feature type="coiled-coil region" evidence="3">
    <location>
        <begin position="517"/>
        <end position="544"/>
    </location>
</feature>
<name>A0A5N6K9X0_MONLA</name>
<reference evidence="6 7" key="1">
    <citation type="submission" date="2019-06" db="EMBL/GenBank/DDBJ databases">
        <title>Genome Sequence of the Brown Rot Fungal Pathogen Monilinia laxa.</title>
        <authorList>
            <person name="De Miccolis Angelini R.M."/>
            <person name="Landi L."/>
            <person name="Abate D."/>
            <person name="Pollastro S."/>
            <person name="Romanazzi G."/>
            <person name="Faretra F."/>
        </authorList>
    </citation>
    <scope>NUCLEOTIDE SEQUENCE [LARGE SCALE GENOMIC DNA]</scope>
    <source>
        <strain evidence="6 7">Mlax316</strain>
    </source>
</reference>
<evidence type="ECO:0000259" key="5">
    <source>
        <dbReference type="Pfam" id="PF08546"/>
    </source>
</evidence>
<dbReference type="Pfam" id="PF08546">
    <property type="entry name" value="ApbA_C"/>
    <property type="match status" value="1"/>
</dbReference>